<comment type="caution">
    <text evidence="12">The sequence shown here is derived from an EMBL/GenBank/DDBJ whole genome shotgun (WGS) entry which is preliminary data.</text>
</comment>
<comment type="cofactor">
    <cofactor evidence="1">
        <name>Mn(2+)</name>
        <dbReference type="ChEBI" id="CHEBI:29035"/>
    </cofactor>
</comment>
<evidence type="ECO:0000313" key="12">
    <source>
        <dbReference type="EMBL" id="MDP9797465.1"/>
    </source>
</evidence>
<reference evidence="12 13" key="1">
    <citation type="submission" date="2023-07" db="EMBL/GenBank/DDBJ databases">
        <title>Sequencing the genomes of 1000 actinobacteria strains.</title>
        <authorList>
            <person name="Klenk H.-P."/>
        </authorList>
    </citation>
    <scope>NUCLEOTIDE SEQUENCE [LARGE SCALE GENOMIC DNA]</scope>
    <source>
        <strain evidence="12 13">DSM 44710</strain>
    </source>
</reference>
<comment type="similarity">
    <text evidence="3">Belongs to the glycosyltransferase 2 family.</text>
</comment>
<keyword evidence="6" id="KW-0460">Magnesium</keyword>
<dbReference type="SUPFAM" id="SSF53448">
    <property type="entry name" value="Nucleotide-diphospho-sugar transferases"/>
    <property type="match status" value="1"/>
</dbReference>
<comment type="catalytic activity">
    <reaction evidence="10">
        <text>an NDP-alpha-D-glucose + (2R)-3-phosphoglycerate = (2R)-2-O-(alpha-D-glucopyranosyl)-3-phospho-glycerate + a ribonucleoside 5'-diphosphate + H(+)</text>
        <dbReference type="Rhea" id="RHEA:47244"/>
        <dbReference type="ChEBI" id="CHEBI:15378"/>
        <dbReference type="ChEBI" id="CHEBI:57930"/>
        <dbReference type="ChEBI" id="CHEBI:58272"/>
        <dbReference type="ChEBI" id="CHEBI:62600"/>
        <dbReference type="ChEBI" id="CHEBI:76533"/>
        <dbReference type="EC" id="2.4.1.266"/>
    </reaction>
    <physiologicalReaction direction="left-to-right" evidence="10">
        <dbReference type="Rhea" id="RHEA:47245"/>
    </physiologicalReaction>
</comment>
<evidence type="ECO:0000256" key="4">
    <source>
        <dbReference type="ARBA" id="ARBA00022676"/>
    </source>
</evidence>
<dbReference type="EC" id="2.4.1.266" evidence="7"/>
<evidence type="ECO:0000256" key="9">
    <source>
        <dbReference type="ARBA" id="ARBA00048689"/>
    </source>
</evidence>
<evidence type="ECO:0000256" key="7">
    <source>
        <dbReference type="ARBA" id="ARBA00039022"/>
    </source>
</evidence>
<proteinExistence type="inferred from homology"/>
<sequence length="304" mass="33592">MPQRPEINPALGLDLVADRTLSHSKASISIVIPAHNEAATIAEVVTEARRGLHLLKVNGEILVSASGCTDATAEIAEQAGARVAIAPIGKGAAITTGLAETSGDIVCLIDGDMRYFGDRPLSAILLEPLLGGVADACVTDLYWRPIYPQMWLYGFFAPVAGYLFPEMLPKVGSTPWSGQRAAWRHLWPQELPTDFTVDLEILMHWNRHALRLRPIVADDWTNPQRPKPDLMAQELELLIRHAQAENRLTSSTAEALRNWYDLTHAAMATYEPGVDKPQDFERALLRKSMEKLHQCLGWAPIHGE</sequence>
<comment type="catalytic activity">
    <reaction evidence="9">
        <text>(2R)-3-phosphoglycerate + UDP-alpha-D-glucose = (2R)-2-O-(alpha-D-glucopyranosyl)-3-phospho-glycerate + UDP + H(+)</text>
        <dbReference type="Rhea" id="RHEA:31319"/>
        <dbReference type="ChEBI" id="CHEBI:15378"/>
        <dbReference type="ChEBI" id="CHEBI:58223"/>
        <dbReference type="ChEBI" id="CHEBI:58272"/>
        <dbReference type="ChEBI" id="CHEBI:58885"/>
        <dbReference type="ChEBI" id="CHEBI:62600"/>
        <dbReference type="EC" id="2.4.1.266"/>
    </reaction>
    <physiologicalReaction direction="left-to-right" evidence="9">
        <dbReference type="Rhea" id="RHEA:31320"/>
    </physiologicalReaction>
</comment>
<dbReference type="Pfam" id="PF00535">
    <property type="entry name" value="Glycos_transf_2"/>
    <property type="match status" value="1"/>
</dbReference>
<dbReference type="Proteomes" id="UP001240984">
    <property type="component" value="Unassembled WGS sequence"/>
</dbReference>
<dbReference type="PANTHER" id="PTHR48090:SF10">
    <property type="entry name" value="GLUCOSYL-3-PHOSPHOGLYCERATE SYNTHASE"/>
    <property type="match status" value="1"/>
</dbReference>
<dbReference type="InterPro" id="IPR001173">
    <property type="entry name" value="Glyco_trans_2-like"/>
</dbReference>
<dbReference type="RefSeq" id="WP_306834836.1">
    <property type="nucleotide sequence ID" value="NZ_JAUSRA010000001.1"/>
</dbReference>
<evidence type="ECO:0000256" key="3">
    <source>
        <dbReference type="ARBA" id="ARBA00006739"/>
    </source>
</evidence>
<evidence type="ECO:0000259" key="11">
    <source>
        <dbReference type="Pfam" id="PF00535"/>
    </source>
</evidence>
<feature type="domain" description="Glycosyltransferase 2-like" evidence="11">
    <location>
        <begin position="29"/>
        <end position="116"/>
    </location>
</feature>
<dbReference type="EMBL" id="JAUSRA010000001">
    <property type="protein sequence ID" value="MDP9797465.1"/>
    <property type="molecule type" value="Genomic_DNA"/>
</dbReference>
<accession>A0ABT9N196</accession>
<keyword evidence="13" id="KW-1185">Reference proteome</keyword>
<dbReference type="Gene3D" id="3.90.550.10">
    <property type="entry name" value="Spore Coat Polysaccharide Biosynthesis Protein SpsA, Chain A"/>
    <property type="match status" value="1"/>
</dbReference>
<evidence type="ECO:0000313" key="13">
    <source>
        <dbReference type="Proteomes" id="UP001240984"/>
    </source>
</evidence>
<evidence type="ECO:0000256" key="10">
    <source>
        <dbReference type="ARBA" id="ARBA00048997"/>
    </source>
</evidence>
<comment type="cofactor">
    <cofactor evidence="2">
        <name>Mg(2+)</name>
        <dbReference type="ChEBI" id="CHEBI:18420"/>
    </cofactor>
</comment>
<gene>
    <name evidence="12" type="ORF">J2S43_005977</name>
</gene>
<dbReference type="CDD" id="cd04179">
    <property type="entry name" value="DPM_DPG-synthase_like"/>
    <property type="match status" value="1"/>
</dbReference>
<evidence type="ECO:0000256" key="2">
    <source>
        <dbReference type="ARBA" id="ARBA00001946"/>
    </source>
</evidence>
<evidence type="ECO:0000256" key="8">
    <source>
        <dbReference type="ARBA" id="ARBA00040894"/>
    </source>
</evidence>
<keyword evidence="5" id="KW-0808">Transferase</keyword>
<keyword evidence="4" id="KW-0328">Glycosyltransferase</keyword>
<name>A0ABT9N196_9ACTN</name>
<organism evidence="12 13">
    <name type="scientific">Catenuloplanes nepalensis</name>
    <dbReference type="NCBI Taxonomy" id="587533"/>
    <lineage>
        <taxon>Bacteria</taxon>
        <taxon>Bacillati</taxon>
        <taxon>Actinomycetota</taxon>
        <taxon>Actinomycetes</taxon>
        <taxon>Micromonosporales</taxon>
        <taxon>Micromonosporaceae</taxon>
        <taxon>Catenuloplanes</taxon>
    </lineage>
</organism>
<evidence type="ECO:0000256" key="1">
    <source>
        <dbReference type="ARBA" id="ARBA00001936"/>
    </source>
</evidence>
<evidence type="ECO:0000256" key="5">
    <source>
        <dbReference type="ARBA" id="ARBA00022679"/>
    </source>
</evidence>
<dbReference type="InterPro" id="IPR029044">
    <property type="entry name" value="Nucleotide-diphossugar_trans"/>
</dbReference>
<dbReference type="PANTHER" id="PTHR48090">
    <property type="entry name" value="UNDECAPRENYL-PHOSPHATE 4-DEOXY-4-FORMAMIDO-L-ARABINOSE TRANSFERASE-RELATED"/>
    <property type="match status" value="1"/>
</dbReference>
<evidence type="ECO:0000256" key="6">
    <source>
        <dbReference type="ARBA" id="ARBA00022842"/>
    </source>
</evidence>
<dbReference type="InterPro" id="IPR050256">
    <property type="entry name" value="Glycosyltransferase_2"/>
</dbReference>
<protein>
    <recommendedName>
        <fullName evidence="8">Glucosyl-3-phosphoglycerate synthase</fullName>
        <ecNumber evidence="7">2.4.1.266</ecNumber>
    </recommendedName>
</protein>